<keyword evidence="8 23" id="KW-0853">WD repeat</keyword>
<evidence type="ECO:0000256" key="11">
    <source>
        <dbReference type="ARBA" id="ARBA00022737"/>
    </source>
</evidence>
<dbReference type="InterPro" id="IPR052575">
    <property type="entry name" value="SSU_processome_comp_20"/>
</dbReference>
<feature type="repeat" description="WD" evidence="23">
    <location>
        <begin position="607"/>
        <end position="648"/>
    </location>
</feature>
<feature type="compositionally biased region" description="Basic and acidic residues" evidence="24">
    <location>
        <begin position="458"/>
        <end position="471"/>
    </location>
</feature>
<dbReference type="Gene3D" id="1.25.10.10">
    <property type="entry name" value="Leucine-rich Repeat Variant"/>
    <property type="match status" value="3"/>
</dbReference>
<evidence type="ECO:0000256" key="7">
    <source>
        <dbReference type="ARBA" id="ARBA00022448"/>
    </source>
</evidence>
<evidence type="ECO:0000256" key="21">
    <source>
        <dbReference type="ARBA" id="ARBA00023329"/>
    </source>
</evidence>
<feature type="repeat" description="WD" evidence="23">
    <location>
        <begin position="820"/>
        <end position="855"/>
    </location>
</feature>
<dbReference type="GO" id="GO:0005643">
    <property type="term" value="C:nuclear pore"/>
    <property type="evidence" value="ECO:0007669"/>
    <property type="project" value="UniProtKB-SubCell"/>
</dbReference>
<feature type="region of interest" description="Disordered" evidence="24">
    <location>
        <begin position="357"/>
        <end position="396"/>
    </location>
</feature>
<keyword evidence="19" id="KW-0472">Membrane</keyword>
<dbReference type="Pfam" id="PF07539">
    <property type="entry name" value="UTP20_N"/>
    <property type="match status" value="1"/>
</dbReference>
<name>A0AAD2HSM2_9AGAR</name>
<evidence type="ECO:0000256" key="18">
    <source>
        <dbReference type="ARBA" id="ARBA00023132"/>
    </source>
</evidence>
<evidence type="ECO:0000256" key="24">
    <source>
        <dbReference type="SAM" id="MobiDB-lite"/>
    </source>
</evidence>
<dbReference type="SUPFAM" id="SSF50978">
    <property type="entry name" value="WD40 repeat-like"/>
    <property type="match status" value="1"/>
</dbReference>
<evidence type="ECO:0000256" key="16">
    <source>
        <dbReference type="ARBA" id="ARBA00022927"/>
    </source>
</evidence>
<evidence type="ECO:0000256" key="22">
    <source>
        <dbReference type="ARBA" id="ARBA00025261"/>
    </source>
</evidence>
<feature type="domain" description="TOG" evidence="25">
    <location>
        <begin position="13"/>
        <end position="248"/>
    </location>
</feature>
<feature type="region of interest" description="Disordered" evidence="24">
    <location>
        <begin position="1668"/>
        <end position="1689"/>
    </location>
</feature>
<dbReference type="Proteomes" id="UP001295794">
    <property type="component" value="Unassembled WGS sequence"/>
</dbReference>
<keyword evidence="7" id="KW-0813">Transport</keyword>
<evidence type="ECO:0000313" key="26">
    <source>
        <dbReference type="EMBL" id="CAK5281436.1"/>
    </source>
</evidence>
<dbReference type="Gene3D" id="2.130.10.10">
    <property type="entry name" value="YVTN repeat-like/Quinoprotein amine dehydrogenase"/>
    <property type="match status" value="1"/>
</dbReference>
<dbReference type="PANTHER" id="PTHR17695:SF11">
    <property type="entry name" value="SMALL SUBUNIT PROCESSOME COMPONENT 20 HOMOLOG"/>
    <property type="match status" value="1"/>
</dbReference>
<dbReference type="FunFam" id="2.130.10.10:FF:000904">
    <property type="entry name" value="Probable SEC13-protein transport protein"/>
    <property type="match status" value="1"/>
</dbReference>
<dbReference type="Pfam" id="PF20416">
    <property type="entry name" value="UTP20"/>
    <property type="match status" value="1"/>
</dbReference>
<keyword evidence="15" id="KW-0931">ER-Golgi transport</keyword>
<keyword evidence="12" id="KW-0131">Cell cycle</keyword>
<evidence type="ECO:0000256" key="15">
    <source>
        <dbReference type="ARBA" id="ARBA00022892"/>
    </source>
</evidence>
<evidence type="ECO:0000256" key="23">
    <source>
        <dbReference type="PROSITE-ProRule" id="PRU00221"/>
    </source>
</evidence>
<dbReference type="GO" id="GO:0015031">
    <property type="term" value="P:protein transport"/>
    <property type="evidence" value="ECO:0007669"/>
    <property type="project" value="UniProtKB-KW"/>
</dbReference>
<dbReference type="SUPFAM" id="SSF48371">
    <property type="entry name" value="ARM repeat"/>
    <property type="match status" value="3"/>
</dbReference>
<dbReference type="Pfam" id="PF23099">
    <property type="entry name" value="UTP20_C"/>
    <property type="match status" value="1"/>
</dbReference>
<keyword evidence="11" id="KW-0677">Repeat</keyword>
<gene>
    <name evidence="26" type="ORF">MYCIT1_LOCUS32559</name>
</gene>
<evidence type="ECO:0000256" key="20">
    <source>
        <dbReference type="ARBA" id="ARBA00023242"/>
    </source>
</evidence>
<dbReference type="InterPro" id="IPR001680">
    <property type="entry name" value="WD40_rpt"/>
</dbReference>
<feature type="region of interest" description="Disordered" evidence="24">
    <location>
        <begin position="3359"/>
        <end position="3403"/>
    </location>
</feature>
<dbReference type="PANTHER" id="PTHR17695">
    <property type="entry name" value="SMALL SUBUNIT PROCESSOME COMPONENT 20 HOMOLOG"/>
    <property type="match status" value="1"/>
</dbReference>
<evidence type="ECO:0000256" key="5">
    <source>
        <dbReference type="ARBA" id="ARBA00009549"/>
    </source>
</evidence>
<evidence type="ECO:0000256" key="14">
    <source>
        <dbReference type="ARBA" id="ARBA00022824"/>
    </source>
</evidence>
<keyword evidence="27" id="KW-1185">Reference proteome</keyword>
<evidence type="ECO:0000256" key="8">
    <source>
        <dbReference type="ARBA" id="ARBA00022574"/>
    </source>
</evidence>
<feature type="region of interest" description="Disordered" evidence="24">
    <location>
        <begin position="243"/>
        <end position="336"/>
    </location>
</feature>
<accession>A0AAD2HSM2</accession>
<comment type="similarity">
    <text evidence="5">Belongs to the CLASP family.</text>
</comment>
<dbReference type="InterPro" id="IPR011989">
    <property type="entry name" value="ARM-like"/>
</dbReference>
<evidence type="ECO:0000256" key="1">
    <source>
        <dbReference type="ARBA" id="ARBA00004186"/>
    </source>
</evidence>
<feature type="repeat" description="WD" evidence="23">
    <location>
        <begin position="652"/>
        <end position="686"/>
    </location>
</feature>
<dbReference type="GO" id="GO:0051301">
    <property type="term" value="P:cell division"/>
    <property type="evidence" value="ECO:0007669"/>
    <property type="project" value="UniProtKB-KW"/>
</dbReference>
<dbReference type="GO" id="GO:0005874">
    <property type="term" value="C:microtubule"/>
    <property type="evidence" value="ECO:0007669"/>
    <property type="project" value="UniProtKB-KW"/>
</dbReference>
<dbReference type="PROSITE" id="PS50082">
    <property type="entry name" value="WD_REPEATS_2"/>
    <property type="match status" value="3"/>
</dbReference>
<evidence type="ECO:0000256" key="10">
    <source>
        <dbReference type="ARBA" id="ARBA00022701"/>
    </source>
</evidence>
<organism evidence="26 27">
    <name type="scientific">Mycena citricolor</name>
    <dbReference type="NCBI Taxonomy" id="2018698"/>
    <lineage>
        <taxon>Eukaryota</taxon>
        <taxon>Fungi</taxon>
        <taxon>Dikarya</taxon>
        <taxon>Basidiomycota</taxon>
        <taxon>Agaricomycotina</taxon>
        <taxon>Agaricomycetes</taxon>
        <taxon>Agaricomycetidae</taxon>
        <taxon>Agaricales</taxon>
        <taxon>Marasmiineae</taxon>
        <taxon>Mycenaceae</taxon>
        <taxon>Mycena</taxon>
    </lineage>
</organism>
<evidence type="ECO:0000256" key="19">
    <source>
        <dbReference type="ARBA" id="ARBA00023136"/>
    </source>
</evidence>
<dbReference type="GO" id="GO:0012507">
    <property type="term" value="C:ER to Golgi transport vesicle membrane"/>
    <property type="evidence" value="ECO:0007669"/>
    <property type="project" value="UniProtKB-SubCell"/>
</dbReference>
<dbReference type="InterPro" id="IPR016024">
    <property type="entry name" value="ARM-type_fold"/>
</dbReference>
<dbReference type="PROSITE" id="PS50294">
    <property type="entry name" value="WD_REPEATS_REGION"/>
    <property type="match status" value="2"/>
</dbReference>
<feature type="compositionally biased region" description="Low complexity" evidence="24">
    <location>
        <begin position="260"/>
        <end position="291"/>
    </location>
</feature>
<feature type="compositionally biased region" description="Basic and acidic residues" evidence="24">
    <location>
        <begin position="321"/>
        <end position="335"/>
    </location>
</feature>
<evidence type="ECO:0000256" key="17">
    <source>
        <dbReference type="ARBA" id="ARBA00023010"/>
    </source>
</evidence>
<comment type="function">
    <text evidence="22">Component of the coat protein complex II (COPII) which promotes the formation of transport vesicles from the endoplasmic reticulum (ER). The coat has two main functions, the physical deformation of the endoplasmic reticulum membrane into vesicles and the selection of cargo molecules. It also functions as a component of the nuclear pore complex (NPC). NPC components, collectively referred to as nucleoporins (NUPs), can play the role of both NPC structural components and of docking or interaction partners for transiently associated nuclear transport factors. SEC13 is required for efficient mRNA export from the nucleus to the cytoplasm and for correct nuclear pore biogenesis and distribution.</text>
</comment>
<keyword evidence="20" id="KW-0539">Nucleus</keyword>
<dbReference type="Pfam" id="PF00400">
    <property type="entry name" value="WD40"/>
    <property type="match status" value="4"/>
</dbReference>
<comment type="subcellular location">
    <subcellularLocation>
        <location evidence="1">Cytoplasm</location>
        <location evidence="1">Cytoskeleton</location>
        <location evidence="1">Spindle</location>
    </subcellularLocation>
    <subcellularLocation>
        <location evidence="2">Cytoplasmic vesicle</location>
        <location evidence="2">COPII-coated vesicle membrane</location>
        <topology evidence="2">Peripheral membrane protein</topology>
        <orientation evidence="2">Cytoplasmic side</orientation>
    </subcellularLocation>
    <subcellularLocation>
        <location evidence="3">Endoplasmic reticulum membrane</location>
        <topology evidence="3">Peripheral membrane protein</topology>
        <orientation evidence="3">Cytoplasmic side</orientation>
    </subcellularLocation>
    <subcellularLocation>
        <location evidence="4">Nucleus</location>
        <location evidence="4">Nuclear pore complex</location>
    </subcellularLocation>
</comment>
<dbReference type="InterPro" id="IPR034085">
    <property type="entry name" value="TOG"/>
</dbReference>
<dbReference type="InterPro" id="IPR036322">
    <property type="entry name" value="WD40_repeat_dom_sf"/>
</dbReference>
<comment type="similarity">
    <text evidence="6">Belongs to the WD repeat SEC13 family.</text>
</comment>
<dbReference type="InterPro" id="IPR011430">
    <property type="entry name" value="UTP20_N"/>
</dbReference>
<dbReference type="Pfam" id="PF12348">
    <property type="entry name" value="CLASP_N"/>
    <property type="match status" value="1"/>
</dbReference>
<evidence type="ECO:0000256" key="4">
    <source>
        <dbReference type="ARBA" id="ARBA00004567"/>
    </source>
</evidence>
<evidence type="ECO:0000256" key="3">
    <source>
        <dbReference type="ARBA" id="ARBA00004397"/>
    </source>
</evidence>
<sequence>MATSILKKLTTSDFQEHFDALQPKLSLRETEETWDSIANAIISLNRICADPDGYTVSELVAALKSISRPLVSAMNSERGRLSGVAMDLMATVASSLESQFDPLIPHFFPTLLILTSRTSKVTIARARACILTIISTTHIPSILSQLTQFVGDKSASMRITIAEATLACLNSFNPPDLEKEARAKEIEVIIRTFARDANADVRKVSKRIFEAHQLLLPARLASFTAPLSPTTKKYLDIPNVKSVEAPKPSTSRPPKANALASSASSMHRPPSSRSLTHMRSASASNVVSNVAKQEKQSARPPRPLTDMLPPRVPSNPPLRSEANDNKKPPTVERKRVVSVPAALRPVRAVTQDSAALRRAPAADDAHHSLAASVGPRRIPRTEAEQPSRPRLNNAVSTPALRTTAPIVVAKVVAAKVPIARLVPNKKAPSTAGTKECPRKRVPITKPATIKAANQAPPKSKERPTSRTENKGNHATQSRVEEAPLKPPSPSEQPCESQSKRDDDKVTVQEQSQPEENEAAIPTAVVDMEPVERTTMPPARKLQVLCKNSKICNDCKTPISQLVQSIEEGFLYTPAGALSPPNSYLGFPQTGLAFSFPSVAASESVPIETAHEDMIHDAQLDYYGKRLATCSSDRTVKVFDVIDGDAQKSGKTLTGHTGPVWQVAWAHPKFGHILASCSYDGKVLIWKEQPSGNSSSWAKIREHALHTASVNSVSWAPHELGAMLACASSDGKISVLTFKNDDQWLADIFVGHAIGCNAISWAPAIAASSLIAPGQQHLQSIPSAMPPAPAAPTTRFASAGCDNLVRIWVYRDEKWVEEEVLEGHTDWVRDVAWAPSIGLSRSYIATASQDRTVCVWVRDSPSAPWVRNVLDPSSAGESPTTGGKFPDVVWRVSWSLAGNLLAVSCGDGKVTLWKENLKGVWECILSFIAMEDIEDEPRVKRFRHQSYAQSLKQVHLPSTLSQTPVVDDLADNESHFYAGIEHWKQLNLAPAFINFAGKAGGLAASMPLLVLNWREVVDLWVDVLGEADDEALRALLDLLQKLAHDLRTTLSPVYMDTILPRLLNLLTRAKHISASALTALLAALAAVFRFLLVPNCVEPYMSSFSSSSSQTQLQSYPLLEETHSRLVETIPNCLPEVRRALAEVWGGVLRRLRAGARESAVTLLVSGENEGDGVQDAVAWSIVYACESVSQTLHTSSPSIIQVLVDYYVSCAAENAPKTYTLSRRVLTALIHHVRGADQFSPILNVLSATFTSTKDDSKDSVVRILELTSIPASVRNGGRMTQKFATGLLTALPAVQDRLLTSDTHAVFLKLTAALLISSPEANTSFWMGKGREVFDGLWNSSTHVSFAISLTGVLAESGWAGWRAIGLPIVLRISAKVLSYSDEESGTLKTDVAALLAELWRTKKITPSDGDVVWKKTVQKWGVERLGELHSGLNWVEASEFGDILALSSVFSDISETLIRASDVSLTGNAAPDAWILGRCLGLLSQRPVSEWQNLVPLEQWVSKCLVLGSVWSKSAEILEALAALIAAKSSVQIGIKEIYPAVAPSLISHSRSLRLAALHLLVVTSPSEAREVAQRCLAGEQVELDVAGVRERVLRIGRVESIVKDKQQEGDIAPEMAVRWLVAQLKVNLRPLWSPAASALVQMAERFGNEVWSIVFAELSGLHGDREEEDSEAIKEHDETSENDDWEEEPQLLSCLGDCASLVQKHNRDLIPLFLSLSLSKSKLSSWLTLFSKLPNPKALHGTETLHALYLDTLSHADRSLQSLALSCILTYKPPRLGAHEEVLRALLDDTRWREQLSQLELAQMEPQDREAFMPILIRLLFGLMLERRSRGKGADRRAAVLGTLSGCTSDELGLLVDLMLKSLKADRSSGRDEPLQLSEDVSDKQQIGFIQLLGDVLKHLGSRLVEYWPALLGTTIDMISKAQKRITAGAGRTEPIEDEDEVVELEGGDIEDNVHVSKVTRTIRQHGLKRLAEFFLCPSAFEFQTYMPICFNGFISPRLESLDRESTQSPSSLLELFYVWSGDERYVSFLIGYDERVLPKIYDCLIAPAVKPAVLSKIFDIVENILRHPDILTQHVSLLLRNLAVLVERTKGTAAVSSLLAQRQITILSQIAAYCTDADQATTLVSLFVPLLRKPPKLVSEKVKAELLVITSALFQSLRSRASRVALVTAYNSLARIHPSLIRVAGLLESLNAYSTRRIDEPDFDKRLSAFSRLNESLYSELRTDEWLPVLYHMLSAIQDSEELAIRTNSSFALRQFVDLAAGGKADFMGMFNKVLYSGLKNGLHSKHELVRSELLVVLAYAVTKCESLEELKPLLANGDEEANFFNNIHHIQIHRRSRALRRLAEQCDQFQLRSSTIADVLIPLVAHYLAVGVDHHLVTDAITATGKLAGQLVWAPYYSLVQKYLRLSAARDESERIYVRTLVALLDNFHFVMDDVIVEEDEDEDEGKSKEKEKVARIADAVNVRLLPKLLNHLEKYDAKTDDNNRIPIAVGIIKVALHLPTTTREPQITRLLTVLSQILRSKSQETRDLTRDTLAKIAVTLGPKWLGVMFKELRGALLRGPQLHVLAYVVHSVLVHVTSSDDFDGTLDECVNDVAYVSAEVVFGESGKDVMAEEFKTKMREVRSSSAKGLDSFGITAKYVSPSRISSLLVPLRAIMHETGSAKVMGLVDEVLKRVTSGLNANRLLGEGDLLVLCHTLISQNAKFLQETPIKSKPKGKGKGKGKEEDYVVQVKRIIAQESDHYAVNSYRFVTFGLDLIATAMRRSKFTSSDPEVTRRLESMFVPIGNTLYSTSSPVLELGLKAAAGLFKYAFLKNLEKSAPVFVSQALAIIKASGNTESSLVQTAFKSLAVMLRDGPASVSVSERDLIFLLDILTPDLEEPARQQSCFAILKAVVARKLVVPEIYVVMDKVAEISVTSQSGPVQELCRSVLLQFLLEYPQGKGRLRNQMSFLAKNLAYEYESGRKSVLELLGAVLSKFEAGLVAEYSDLLFVALVMVLANDDSAKCREMAAALIKTLFTRLKDDRRQALLANVHSWIAVGEKQKQLGRVAVQVYGLVIDVLEAGAEPYLDGVLEDAGLALQTSAEDEEEIDADEADQMDVDHDWQTPYHSLLLLAKILRVFPVRTKQAPWEIITSHLLFPHSWVRLAACRLLGTLFTTVPSGPPGSFSPDLGLSEMFTTAGLKELAGKLSTQLKSEHLDENLGLQVVKNLFWIGRCFCAEPSEGGEDEDKNPLPWLFSKLSYQIRSSHIARRSRAGAKVPIMVSTTLAILRWFAAMASHMPASQLELFLVHILTPVYRLTEDDTIRDPQMEELKTLCIELQDLIQSKIPPPKFSAVYNQIRQGVLGVQRERKASRAVKATVDPEAAARRKIQRNSGKKESRKRKSAASAEGKPKKRRVE</sequence>
<proteinExistence type="inferred from homology"/>
<dbReference type="GO" id="GO:0005789">
    <property type="term" value="C:endoplasmic reticulum membrane"/>
    <property type="evidence" value="ECO:0007669"/>
    <property type="project" value="UniProtKB-SubCell"/>
</dbReference>
<evidence type="ECO:0000256" key="12">
    <source>
        <dbReference type="ARBA" id="ARBA00022776"/>
    </source>
</evidence>
<evidence type="ECO:0000256" key="2">
    <source>
        <dbReference type="ARBA" id="ARBA00004299"/>
    </source>
</evidence>
<dbReference type="EMBL" id="CAVNYO010000444">
    <property type="protein sequence ID" value="CAK5281436.1"/>
    <property type="molecule type" value="Genomic_DNA"/>
</dbReference>
<keyword evidence="10" id="KW-0493">Microtubule</keyword>
<feature type="region of interest" description="Disordered" evidence="24">
    <location>
        <begin position="426"/>
        <end position="523"/>
    </location>
</feature>
<dbReference type="GO" id="GO:0016192">
    <property type="term" value="P:vesicle-mediated transport"/>
    <property type="evidence" value="ECO:0007669"/>
    <property type="project" value="UniProtKB-KW"/>
</dbReference>
<dbReference type="GO" id="GO:0051028">
    <property type="term" value="P:mRNA transport"/>
    <property type="evidence" value="ECO:0007669"/>
    <property type="project" value="UniProtKB-KW"/>
</dbReference>
<protein>
    <recommendedName>
        <fullName evidence="25">TOG domain-containing protein</fullName>
    </recommendedName>
</protein>
<reference evidence="26" key="1">
    <citation type="submission" date="2023-11" db="EMBL/GenBank/DDBJ databases">
        <authorList>
            <person name="De Vega J J."/>
            <person name="De Vega J J."/>
        </authorList>
    </citation>
    <scope>NUCLEOTIDE SEQUENCE</scope>
</reference>
<dbReference type="GO" id="GO:0030686">
    <property type="term" value="C:90S preribosome"/>
    <property type="evidence" value="ECO:0007669"/>
    <property type="project" value="TreeGrafter"/>
</dbReference>
<evidence type="ECO:0000256" key="13">
    <source>
        <dbReference type="ARBA" id="ARBA00022816"/>
    </source>
</evidence>
<dbReference type="InterPro" id="IPR015943">
    <property type="entry name" value="WD40/YVTN_repeat-like_dom_sf"/>
</dbReference>
<dbReference type="InterPro" id="IPR024395">
    <property type="entry name" value="CLASP_N_dom"/>
</dbReference>
<dbReference type="InterPro" id="IPR046523">
    <property type="entry name" value="UTP20_dom"/>
</dbReference>
<keyword evidence="13" id="KW-0509">mRNA transport</keyword>
<evidence type="ECO:0000256" key="6">
    <source>
        <dbReference type="ARBA" id="ARBA00010102"/>
    </source>
</evidence>
<dbReference type="GO" id="GO:0032040">
    <property type="term" value="C:small-subunit processome"/>
    <property type="evidence" value="ECO:0007669"/>
    <property type="project" value="TreeGrafter"/>
</dbReference>
<keyword evidence="16" id="KW-0653">Protein transport</keyword>
<dbReference type="SMART" id="SM01349">
    <property type="entry name" value="TOG"/>
    <property type="match status" value="1"/>
</dbReference>
<evidence type="ECO:0000256" key="9">
    <source>
        <dbReference type="ARBA" id="ARBA00022618"/>
    </source>
</evidence>
<dbReference type="GO" id="GO:0005819">
    <property type="term" value="C:spindle"/>
    <property type="evidence" value="ECO:0007669"/>
    <property type="project" value="UniProtKB-SubCell"/>
</dbReference>
<dbReference type="SMART" id="SM00320">
    <property type="entry name" value="WD40"/>
    <property type="match status" value="6"/>
</dbReference>
<keyword evidence="18" id="KW-0906">Nuclear pore complex</keyword>
<comment type="caution">
    <text evidence="26">The sequence shown here is derived from an EMBL/GenBank/DDBJ whole genome shotgun (WGS) entry which is preliminary data.</text>
</comment>
<keyword evidence="12" id="KW-0498">Mitosis</keyword>
<feature type="compositionally biased region" description="Basic and acidic residues" evidence="24">
    <location>
        <begin position="497"/>
        <end position="506"/>
    </location>
</feature>
<keyword evidence="17" id="KW-0811">Translocation</keyword>
<keyword evidence="21" id="KW-0968">Cytoplasmic vesicle</keyword>
<keyword evidence="14" id="KW-0256">Endoplasmic reticulum</keyword>
<keyword evidence="9" id="KW-0132">Cell division</keyword>
<evidence type="ECO:0000313" key="27">
    <source>
        <dbReference type="Proteomes" id="UP001295794"/>
    </source>
</evidence>
<dbReference type="InterPro" id="IPR057525">
    <property type="entry name" value="UTP20_C"/>
</dbReference>
<evidence type="ECO:0000259" key="25">
    <source>
        <dbReference type="SMART" id="SM01349"/>
    </source>
</evidence>